<feature type="non-terminal residue" evidence="2">
    <location>
        <position position="1"/>
    </location>
</feature>
<protein>
    <submittedName>
        <fullName evidence="2">Uncharacterized protein</fullName>
    </submittedName>
</protein>
<feature type="region of interest" description="Disordered" evidence="1">
    <location>
        <begin position="54"/>
        <end position="382"/>
    </location>
</feature>
<feature type="compositionally biased region" description="Basic and acidic residues" evidence="1">
    <location>
        <begin position="216"/>
        <end position="225"/>
    </location>
</feature>
<feature type="compositionally biased region" description="Basic residues" evidence="1">
    <location>
        <begin position="110"/>
        <end position="120"/>
    </location>
</feature>
<feature type="compositionally biased region" description="Basic and acidic residues" evidence="1">
    <location>
        <begin position="280"/>
        <end position="289"/>
    </location>
</feature>
<feature type="compositionally biased region" description="Basic and acidic residues" evidence="1">
    <location>
        <begin position="319"/>
        <end position="329"/>
    </location>
</feature>
<feature type="compositionally biased region" description="Basic and acidic residues" evidence="1">
    <location>
        <begin position="371"/>
        <end position="382"/>
    </location>
</feature>
<reference evidence="2" key="1">
    <citation type="submission" date="2020-02" db="EMBL/GenBank/DDBJ databases">
        <authorList>
            <person name="Meier V. D."/>
        </authorList>
    </citation>
    <scope>NUCLEOTIDE SEQUENCE</scope>
    <source>
        <strain evidence="2">AVDCRST_MAG49</strain>
    </source>
</reference>
<feature type="compositionally biased region" description="Low complexity" evidence="1">
    <location>
        <begin position="181"/>
        <end position="191"/>
    </location>
</feature>
<dbReference type="EMBL" id="CADCWG010000319">
    <property type="protein sequence ID" value="CAA9578705.1"/>
    <property type="molecule type" value="Genomic_DNA"/>
</dbReference>
<proteinExistence type="predicted"/>
<organism evidence="2">
    <name type="scientific">uncultured Thermomicrobiales bacterium</name>
    <dbReference type="NCBI Taxonomy" id="1645740"/>
    <lineage>
        <taxon>Bacteria</taxon>
        <taxon>Pseudomonadati</taxon>
        <taxon>Thermomicrobiota</taxon>
        <taxon>Thermomicrobia</taxon>
        <taxon>Thermomicrobiales</taxon>
        <taxon>environmental samples</taxon>
    </lineage>
</organism>
<feature type="non-terminal residue" evidence="2">
    <location>
        <position position="382"/>
    </location>
</feature>
<feature type="compositionally biased region" description="Basic and acidic residues" evidence="1">
    <location>
        <begin position="251"/>
        <end position="268"/>
    </location>
</feature>
<accession>A0A6J4VHZ4</accession>
<sequence>DRRGNDPAADPTRHHRHRVGRGKTPLASAEADAGAVPGCRLLEPVAAQRREVRRLQRHADGRLRGGLPRPAAARRRRRRADLAADPAQPAGDPGGARGRQARGLREAAGRRRRRGPRLRRAGGGASRPDGAGRRERVLPRRPAARPLAARRGRDRPPPPGQLAHRLPARPPRGPVLEHPLAARPRLRGGSAPRRRRPPHRPAPPALRRRRAGVGRDAGRQHDPRRAVGPHAQPALCRRRGRQLHRRLPRAGRAEGAERDAALRDRGGDDGQLGNGLRLPTGRDGRDAPRRAVRHGLLQRVPELRRGGGRGGAARRHRRPELPQHGDRPQRARVGPGGTGDGDRPVAGAAVRRGRPTLAPGRGGGPLRWAAHHGDAGDREGGV</sequence>
<feature type="compositionally biased region" description="Basic and acidic residues" evidence="1">
    <location>
        <begin position="54"/>
        <end position="63"/>
    </location>
</feature>
<gene>
    <name evidence="2" type="ORF">AVDCRST_MAG49-4533</name>
</gene>
<dbReference type="AlphaFoldDB" id="A0A6J4VHZ4"/>
<feature type="region of interest" description="Disordered" evidence="1">
    <location>
        <begin position="1"/>
        <end position="36"/>
    </location>
</feature>
<evidence type="ECO:0000256" key="1">
    <source>
        <dbReference type="SAM" id="MobiDB-lite"/>
    </source>
</evidence>
<feature type="compositionally biased region" description="Basic residues" evidence="1">
    <location>
        <begin position="236"/>
        <end position="249"/>
    </location>
</feature>
<evidence type="ECO:0000313" key="2">
    <source>
        <dbReference type="EMBL" id="CAA9578705.1"/>
    </source>
</evidence>
<name>A0A6J4VHZ4_9BACT</name>